<evidence type="ECO:0000313" key="2">
    <source>
        <dbReference type="EMBL" id="TCO21020.1"/>
    </source>
</evidence>
<keyword evidence="3" id="KW-1185">Reference proteome</keyword>
<accession>A0ABY2BIY8</accession>
<feature type="transmembrane region" description="Helical" evidence="1">
    <location>
        <begin position="21"/>
        <end position="47"/>
    </location>
</feature>
<keyword evidence="1" id="KW-1133">Transmembrane helix</keyword>
<dbReference type="RefSeq" id="WP_132190771.1">
    <property type="nucleotide sequence ID" value="NZ_SLWM01000008.1"/>
</dbReference>
<keyword evidence="1" id="KW-0472">Membrane</keyword>
<organism evidence="2 3">
    <name type="scientific">Kribbella orskensis</name>
    <dbReference type="NCBI Taxonomy" id="2512216"/>
    <lineage>
        <taxon>Bacteria</taxon>
        <taxon>Bacillati</taxon>
        <taxon>Actinomycetota</taxon>
        <taxon>Actinomycetes</taxon>
        <taxon>Propionibacteriales</taxon>
        <taxon>Kribbellaceae</taxon>
        <taxon>Kribbella</taxon>
    </lineage>
</organism>
<feature type="transmembrane region" description="Helical" evidence="1">
    <location>
        <begin position="59"/>
        <end position="78"/>
    </location>
</feature>
<feature type="transmembrane region" description="Helical" evidence="1">
    <location>
        <begin position="110"/>
        <end position="132"/>
    </location>
</feature>
<evidence type="ECO:0000313" key="3">
    <source>
        <dbReference type="Proteomes" id="UP000295818"/>
    </source>
</evidence>
<dbReference type="Proteomes" id="UP000295818">
    <property type="component" value="Unassembled WGS sequence"/>
</dbReference>
<feature type="transmembrane region" description="Helical" evidence="1">
    <location>
        <begin position="85"/>
        <end position="104"/>
    </location>
</feature>
<dbReference type="EMBL" id="SLWM01000008">
    <property type="protein sequence ID" value="TCO21020.1"/>
    <property type="molecule type" value="Genomic_DNA"/>
</dbReference>
<reference evidence="2 3" key="1">
    <citation type="journal article" date="2015" name="Stand. Genomic Sci.">
        <title>Genomic Encyclopedia of Bacterial and Archaeal Type Strains, Phase III: the genomes of soil and plant-associated and newly described type strains.</title>
        <authorList>
            <person name="Whitman W.B."/>
            <person name="Woyke T."/>
            <person name="Klenk H.P."/>
            <person name="Zhou Y."/>
            <person name="Lilburn T.G."/>
            <person name="Beck B.J."/>
            <person name="De Vos P."/>
            <person name="Vandamme P."/>
            <person name="Eisen J.A."/>
            <person name="Garrity G."/>
            <person name="Hugenholtz P."/>
            <person name="Kyrpides N.C."/>
        </authorList>
    </citation>
    <scope>NUCLEOTIDE SEQUENCE [LARGE SCALE GENOMIC DNA]</scope>
    <source>
        <strain evidence="2 3">VKM Ac-2538</strain>
    </source>
</reference>
<comment type="caution">
    <text evidence="2">The sequence shown here is derived from an EMBL/GenBank/DDBJ whole genome shotgun (WGS) entry which is preliminary data.</text>
</comment>
<keyword evidence="1" id="KW-0812">Transmembrane</keyword>
<name>A0ABY2BIY8_9ACTN</name>
<gene>
    <name evidence="2" type="ORF">EV644_108234</name>
</gene>
<sequence length="145" mass="16394">MTTELEEQVEQKPVRRPRASLWFLRMVLVLHAGLVVAQPILAGYFLSGEVDAMAWHGPIGSSLWMMSMLQFVAAVLYWRPSGGRLWPALLTFVLFFAEFVQLTYGYLQNFAVHVPLGTAIVITVVAMAIWSFRPSARRGRKEVAR</sequence>
<protein>
    <submittedName>
        <fullName evidence="2">Uncharacterized protein</fullName>
    </submittedName>
</protein>
<evidence type="ECO:0000256" key="1">
    <source>
        <dbReference type="SAM" id="Phobius"/>
    </source>
</evidence>
<proteinExistence type="predicted"/>